<reference evidence="4 5" key="1">
    <citation type="submission" date="2016-04" db="EMBL/GenBank/DDBJ databases">
        <title>Peptidophaga gingivicola gen. nov., sp. nov., isolated from human subgingival plaque.</title>
        <authorList>
            <person name="Beall C.J."/>
            <person name="Mokrzan E.M."/>
            <person name="Griffen A.L."/>
            <person name="Leys E.J."/>
        </authorList>
    </citation>
    <scope>NUCLEOTIDE SEQUENCE [LARGE SCALE GENOMIC DNA]</scope>
    <source>
        <strain evidence="4 5">BA112</strain>
    </source>
</reference>
<dbReference type="GO" id="GO:0008757">
    <property type="term" value="F:S-adenosylmethionine-dependent methyltransferase activity"/>
    <property type="evidence" value="ECO:0007669"/>
    <property type="project" value="InterPro"/>
</dbReference>
<dbReference type="InterPro" id="IPR046977">
    <property type="entry name" value="RsmC/RlmG"/>
</dbReference>
<dbReference type="AlphaFoldDB" id="A0A179B0S6"/>
<dbReference type="Gene3D" id="3.40.50.150">
    <property type="entry name" value="Vaccinia Virus protein VP39"/>
    <property type="match status" value="1"/>
</dbReference>
<protein>
    <submittedName>
        <fullName evidence="4">Methyltransferase</fullName>
    </submittedName>
</protein>
<proteinExistence type="predicted"/>
<dbReference type="SUPFAM" id="SSF53335">
    <property type="entry name" value="S-adenosyl-L-methionine-dependent methyltransferases"/>
    <property type="match status" value="1"/>
</dbReference>
<evidence type="ECO:0000256" key="1">
    <source>
        <dbReference type="ARBA" id="ARBA00022603"/>
    </source>
</evidence>
<accession>A0A179B0S6</accession>
<name>A0A179B0S6_9ACTO</name>
<dbReference type="OrthoDB" id="9764961at2"/>
<dbReference type="RefSeq" id="WP_009199817.1">
    <property type="nucleotide sequence ID" value="NZ_LVZK01000003.1"/>
</dbReference>
<dbReference type="InterPro" id="IPR007848">
    <property type="entry name" value="Small_mtfrase_dom"/>
</dbReference>
<keyword evidence="1 4" id="KW-0489">Methyltransferase</keyword>
<evidence type="ECO:0000259" key="3">
    <source>
        <dbReference type="Pfam" id="PF05175"/>
    </source>
</evidence>
<dbReference type="PANTHER" id="PTHR47816">
    <property type="entry name" value="RIBOSOMAL RNA SMALL SUBUNIT METHYLTRANSFERASE C"/>
    <property type="match status" value="1"/>
</dbReference>
<sequence length="216" mass="23191">MANEHYFSQSPSSDEATVERLVSLRGREYAVATSGGVFSADHVDKGTAVLLHKAPEPDLGPGDLAIDLGCGWGPLTLALCEEAPGADVWAVDVNERALELTRKNAARAGFSPKALAADEALAALGERKIQLIWSNPPVRIGKARLHELLTTWIERLADDGAAYLVIQRNLGADSLRSWMLGQGWGCEKIGSAKGFRVFAVTRTPREGEETAADERG</sequence>
<organism evidence="4 5">
    <name type="scientific">Peptidiphaga gingivicola</name>
    <dbReference type="NCBI Taxonomy" id="2741497"/>
    <lineage>
        <taxon>Bacteria</taxon>
        <taxon>Bacillati</taxon>
        <taxon>Actinomycetota</taxon>
        <taxon>Actinomycetes</taxon>
        <taxon>Actinomycetales</taxon>
        <taxon>Actinomycetaceae</taxon>
        <taxon>Peptidiphaga</taxon>
    </lineage>
</organism>
<feature type="domain" description="Methyltransferase small" evidence="3">
    <location>
        <begin position="29"/>
        <end position="198"/>
    </location>
</feature>
<dbReference type="InterPro" id="IPR029063">
    <property type="entry name" value="SAM-dependent_MTases_sf"/>
</dbReference>
<keyword evidence="5" id="KW-1185">Reference proteome</keyword>
<evidence type="ECO:0000313" key="4">
    <source>
        <dbReference type="EMBL" id="OAP85318.1"/>
    </source>
</evidence>
<comment type="caution">
    <text evidence="4">The sequence shown here is derived from an EMBL/GenBank/DDBJ whole genome shotgun (WGS) entry which is preliminary data.</text>
</comment>
<dbReference type="GO" id="GO:0032259">
    <property type="term" value="P:methylation"/>
    <property type="evidence" value="ECO:0007669"/>
    <property type="project" value="UniProtKB-KW"/>
</dbReference>
<dbReference type="STRING" id="1823756.A4H34_09455"/>
<evidence type="ECO:0000313" key="5">
    <source>
        <dbReference type="Proteomes" id="UP000078368"/>
    </source>
</evidence>
<dbReference type="PANTHER" id="PTHR47816:SF4">
    <property type="entry name" value="RIBOSOMAL RNA SMALL SUBUNIT METHYLTRANSFERASE C"/>
    <property type="match status" value="1"/>
</dbReference>
<keyword evidence="2 4" id="KW-0808">Transferase</keyword>
<dbReference type="Pfam" id="PF05175">
    <property type="entry name" value="MTS"/>
    <property type="match status" value="1"/>
</dbReference>
<dbReference type="EMBL" id="LVZK01000003">
    <property type="protein sequence ID" value="OAP85318.1"/>
    <property type="molecule type" value="Genomic_DNA"/>
</dbReference>
<gene>
    <name evidence="4" type="ORF">A4H34_09455</name>
</gene>
<dbReference type="Proteomes" id="UP000078368">
    <property type="component" value="Unassembled WGS sequence"/>
</dbReference>
<dbReference type="CDD" id="cd02440">
    <property type="entry name" value="AdoMet_MTases"/>
    <property type="match status" value="1"/>
</dbReference>
<evidence type="ECO:0000256" key="2">
    <source>
        <dbReference type="ARBA" id="ARBA00022679"/>
    </source>
</evidence>